<evidence type="ECO:0000313" key="1">
    <source>
        <dbReference type="EMBL" id="SPH24807.1"/>
    </source>
</evidence>
<reference evidence="1 2" key="1">
    <citation type="submission" date="2018-03" db="EMBL/GenBank/DDBJ databases">
        <authorList>
            <person name="Keele B.F."/>
        </authorList>
    </citation>
    <scope>NUCLEOTIDE SEQUENCE [LARGE SCALE GENOMIC DNA]</scope>
    <source>
        <strain evidence="1 2">CECT 8626</strain>
    </source>
</reference>
<accession>A0A2R8BN00</accession>
<dbReference type="Proteomes" id="UP000244924">
    <property type="component" value="Unassembled WGS sequence"/>
</dbReference>
<proteinExistence type="predicted"/>
<sequence>MSLMAIDLDNRNEAQYLHQLAGAMDLDQRQANNIHSRLGVPALYS</sequence>
<dbReference type="OrthoDB" id="7866618at2"/>
<gene>
    <name evidence="1" type="ORF">DEA8626_03840</name>
</gene>
<dbReference type="AlphaFoldDB" id="A0A2R8BN00"/>
<protein>
    <submittedName>
        <fullName evidence="1">Uncharacterized protein</fullName>
    </submittedName>
</protein>
<keyword evidence="2" id="KW-1185">Reference proteome</keyword>
<dbReference type="InterPro" id="IPR007486">
    <property type="entry name" value="YebE"/>
</dbReference>
<evidence type="ECO:0000313" key="2">
    <source>
        <dbReference type="Proteomes" id="UP000244924"/>
    </source>
</evidence>
<dbReference type="EMBL" id="OMOQ01000005">
    <property type="protein sequence ID" value="SPH24807.1"/>
    <property type="molecule type" value="Genomic_DNA"/>
</dbReference>
<organism evidence="1 2">
    <name type="scientific">Albidovulum aquaemixtae</name>
    <dbReference type="NCBI Taxonomy" id="1542388"/>
    <lineage>
        <taxon>Bacteria</taxon>
        <taxon>Pseudomonadati</taxon>
        <taxon>Pseudomonadota</taxon>
        <taxon>Alphaproteobacteria</taxon>
        <taxon>Rhodobacterales</taxon>
        <taxon>Paracoccaceae</taxon>
        <taxon>Albidovulum</taxon>
    </lineage>
</organism>
<name>A0A2R8BN00_9RHOB</name>
<dbReference type="Pfam" id="PF04391">
    <property type="entry name" value="DUF533"/>
    <property type="match status" value="1"/>
</dbReference>